<dbReference type="RefSeq" id="WP_073091962.1">
    <property type="nucleotide sequence ID" value="NZ_FRBC01000028.1"/>
</dbReference>
<protein>
    <submittedName>
        <fullName evidence="1">Uncharacterized protein</fullName>
    </submittedName>
</protein>
<dbReference type="OrthoDB" id="249246at2"/>
<name>A0A1M6WUV9_SELRU</name>
<evidence type="ECO:0000313" key="1">
    <source>
        <dbReference type="EMBL" id="SHK97513.1"/>
    </source>
</evidence>
<accession>A0A1M6WUV9</accession>
<dbReference type="EMBL" id="FRBC01000028">
    <property type="protein sequence ID" value="SHK97513.1"/>
    <property type="molecule type" value="Genomic_DNA"/>
</dbReference>
<proteinExistence type="predicted"/>
<reference evidence="1 2" key="1">
    <citation type="submission" date="2016-11" db="EMBL/GenBank/DDBJ databases">
        <authorList>
            <person name="Jaros S."/>
            <person name="Januszkiewicz K."/>
            <person name="Wedrychowicz H."/>
        </authorList>
    </citation>
    <scope>NUCLEOTIDE SEQUENCE [LARGE SCALE GENOMIC DNA]</scope>
    <source>
        <strain evidence="1 2">HD4</strain>
    </source>
</reference>
<evidence type="ECO:0000313" key="2">
    <source>
        <dbReference type="Proteomes" id="UP000184263"/>
    </source>
</evidence>
<gene>
    <name evidence="1" type="ORF">SAMN05216582_12835</name>
</gene>
<dbReference type="Proteomes" id="UP000184263">
    <property type="component" value="Unassembled WGS sequence"/>
</dbReference>
<organism evidence="1 2">
    <name type="scientific">Selenomonas ruminantium</name>
    <dbReference type="NCBI Taxonomy" id="971"/>
    <lineage>
        <taxon>Bacteria</taxon>
        <taxon>Bacillati</taxon>
        <taxon>Bacillota</taxon>
        <taxon>Negativicutes</taxon>
        <taxon>Selenomonadales</taxon>
        <taxon>Selenomonadaceae</taxon>
        <taxon>Selenomonas</taxon>
    </lineage>
</organism>
<sequence>MSFDQEIYRIQNEIQERACRQETPVDDKVPSIYDEVTTLAGVDYHFAERAFFDGALNLRIPEEFILLGQETMKRFLPASRDGQLLLSDEEGLFTISLLKQNRKLEPKGLAGEKDKYCQVLPKLAAGVHIHAAEILEGKEQSLVWLEYTNETVTERMYNCLFSSGLGSEAVTGSISFTYARRNFREIAKQIALSYKDNTAKGD</sequence>
<dbReference type="AlphaFoldDB" id="A0A1M6WUV9"/>